<keyword evidence="3" id="KW-0963">Cytoplasm</keyword>
<dbReference type="InterPro" id="IPR008805">
    <property type="entry name" value="RIB43A"/>
</dbReference>
<protein>
    <submittedName>
        <fullName evidence="10 11">Uncharacterized protein</fullName>
    </submittedName>
</protein>
<accession>R7U6J5</accession>
<comment type="similarity">
    <text evidence="2">Belongs to the RIB43A family.</text>
</comment>
<reference evidence="10 12" key="2">
    <citation type="journal article" date="2013" name="Nature">
        <title>Insights into bilaterian evolution from three spiralian genomes.</title>
        <authorList>
            <person name="Simakov O."/>
            <person name="Marletaz F."/>
            <person name="Cho S.J."/>
            <person name="Edsinger-Gonzales E."/>
            <person name="Havlak P."/>
            <person name="Hellsten U."/>
            <person name="Kuo D.H."/>
            <person name="Larsson T."/>
            <person name="Lv J."/>
            <person name="Arendt D."/>
            <person name="Savage R."/>
            <person name="Osoegawa K."/>
            <person name="de Jong P."/>
            <person name="Grimwood J."/>
            <person name="Chapman J.A."/>
            <person name="Shapiro H."/>
            <person name="Aerts A."/>
            <person name="Otillar R.P."/>
            <person name="Terry A.Y."/>
            <person name="Boore J.L."/>
            <person name="Grigoriev I.V."/>
            <person name="Lindberg D.R."/>
            <person name="Seaver E.C."/>
            <person name="Weisblat D.A."/>
            <person name="Putnam N.H."/>
            <person name="Rokhsar D.S."/>
        </authorList>
    </citation>
    <scope>NUCLEOTIDE SEQUENCE</scope>
    <source>
        <strain evidence="10 12">I ESC-2004</strain>
    </source>
</reference>
<evidence type="ECO:0000256" key="9">
    <source>
        <dbReference type="ARBA" id="ARBA00046435"/>
    </source>
</evidence>
<dbReference type="HOGENOM" id="CLU_2361729_0_0_1"/>
<proteinExistence type="inferred from homology"/>
<evidence type="ECO:0000313" key="10">
    <source>
        <dbReference type="EMBL" id="ELU01955.1"/>
    </source>
</evidence>
<dbReference type="OrthoDB" id="429119at2759"/>
<keyword evidence="5" id="KW-0175">Coiled coil</keyword>
<keyword evidence="7" id="KW-0206">Cytoskeleton</keyword>
<reference evidence="12" key="1">
    <citation type="submission" date="2012-12" db="EMBL/GenBank/DDBJ databases">
        <authorList>
            <person name="Hellsten U."/>
            <person name="Grimwood J."/>
            <person name="Chapman J.A."/>
            <person name="Shapiro H."/>
            <person name="Aerts A."/>
            <person name="Otillar R.P."/>
            <person name="Terry A.Y."/>
            <person name="Boore J.L."/>
            <person name="Simakov O."/>
            <person name="Marletaz F."/>
            <person name="Cho S.-J."/>
            <person name="Edsinger-Gonzales E."/>
            <person name="Havlak P."/>
            <person name="Kuo D.-H."/>
            <person name="Larsson T."/>
            <person name="Lv J."/>
            <person name="Arendt D."/>
            <person name="Savage R."/>
            <person name="Osoegawa K."/>
            <person name="de Jong P."/>
            <person name="Lindberg D.R."/>
            <person name="Seaver E.C."/>
            <person name="Weisblat D.A."/>
            <person name="Putnam N.H."/>
            <person name="Grigoriev I.V."/>
            <person name="Rokhsar D.S."/>
        </authorList>
    </citation>
    <scope>NUCLEOTIDE SEQUENCE</scope>
    <source>
        <strain evidence="12">I ESC-2004</strain>
    </source>
</reference>
<evidence type="ECO:0000256" key="3">
    <source>
        <dbReference type="ARBA" id="ARBA00022490"/>
    </source>
</evidence>
<keyword evidence="4" id="KW-0282">Flagellum</keyword>
<keyword evidence="6" id="KW-0969">Cilium</keyword>
<dbReference type="STRING" id="283909.R7U6J5"/>
<dbReference type="EMBL" id="AMQN01046454">
    <property type="status" value="NOT_ANNOTATED_CDS"/>
    <property type="molecule type" value="Genomic_DNA"/>
</dbReference>
<comment type="subunit">
    <text evidence="9">Microtubule inner protein component of sperm flagellar doublet microtubules.</text>
</comment>
<evidence type="ECO:0000256" key="6">
    <source>
        <dbReference type="ARBA" id="ARBA00023069"/>
    </source>
</evidence>
<gene>
    <name evidence="10" type="ORF">CAPTEDRAFT_104602</name>
</gene>
<dbReference type="PANTHER" id="PTHR14517:SF6">
    <property type="entry name" value="RE41410P"/>
    <property type="match status" value="1"/>
</dbReference>
<comment type="subcellular location">
    <subcellularLocation>
        <location evidence="1">Cytoplasm</location>
        <location evidence="1">Cytoskeleton</location>
        <location evidence="1">Flagellum axoneme</location>
    </subcellularLocation>
</comment>
<evidence type="ECO:0000256" key="5">
    <source>
        <dbReference type="ARBA" id="ARBA00023054"/>
    </source>
</evidence>
<organism evidence="10">
    <name type="scientific">Capitella teleta</name>
    <name type="common">Polychaete worm</name>
    <dbReference type="NCBI Taxonomy" id="283909"/>
    <lineage>
        <taxon>Eukaryota</taxon>
        <taxon>Metazoa</taxon>
        <taxon>Spiralia</taxon>
        <taxon>Lophotrochozoa</taxon>
        <taxon>Annelida</taxon>
        <taxon>Polychaeta</taxon>
        <taxon>Sedentaria</taxon>
        <taxon>Scolecida</taxon>
        <taxon>Capitellidae</taxon>
        <taxon>Capitella</taxon>
    </lineage>
</organism>
<reference evidence="11" key="3">
    <citation type="submission" date="2015-06" db="UniProtKB">
        <authorList>
            <consortium name="EnsemblMetazoa"/>
        </authorList>
    </citation>
    <scope>IDENTIFICATION</scope>
</reference>
<dbReference type="EnsemblMetazoa" id="CapteT104602">
    <property type="protein sequence ID" value="CapteP104602"/>
    <property type="gene ID" value="CapteG104602"/>
</dbReference>
<evidence type="ECO:0000313" key="12">
    <source>
        <dbReference type="Proteomes" id="UP000014760"/>
    </source>
</evidence>
<dbReference type="EMBL" id="KB304536">
    <property type="protein sequence ID" value="ELU01955.1"/>
    <property type="molecule type" value="Genomic_DNA"/>
</dbReference>
<dbReference type="Proteomes" id="UP000014760">
    <property type="component" value="Unassembled WGS sequence"/>
</dbReference>
<dbReference type="PANTHER" id="PTHR14517">
    <property type="entry name" value="RIB43A-RELATED"/>
    <property type="match status" value="1"/>
</dbReference>
<name>R7U6J5_CAPTE</name>
<dbReference type="Pfam" id="PF05914">
    <property type="entry name" value="RIB43A"/>
    <property type="match status" value="1"/>
</dbReference>
<evidence type="ECO:0000313" key="11">
    <source>
        <dbReference type="EnsemblMetazoa" id="CapteP104602"/>
    </source>
</evidence>
<dbReference type="AlphaFoldDB" id="R7U6J5"/>
<keyword evidence="12" id="KW-1185">Reference proteome</keyword>
<evidence type="ECO:0000256" key="1">
    <source>
        <dbReference type="ARBA" id="ARBA00004611"/>
    </source>
</evidence>
<keyword evidence="8" id="KW-0966">Cell projection</keyword>
<evidence type="ECO:0000256" key="7">
    <source>
        <dbReference type="ARBA" id="ARBA00023212"/>
    </source>
</evidence>
<sequence length="96" mass="11577">MYKLDLPIDRKEAAAIERRKNQEEQRKSRIFNAKTRQIGIDEQALEQQAKDRKQMELMEKRRDEAFGEAFSLIKSVFSYCHLPIPFELKCLYKYYN</sequence>
<evidence type="ECO:0000256" key="8">
    <source>
        <dbReference type="ARBA" id="ARBA00023273"/>
    </source>
</evidence>
<evidence type="ECO:0000256" key="2">
    <source>
        <dbReference type="ARBA" id="ARBA00006875"/>
    </source>
</evidence>
<evidence type="ECO:0000256" key="4">
    <source>
        <dbReference type="ARBA" id="ARBA00022846"/>
    </source>
</evidence>